<dbReference type="PROSITE" id="PS00154">
    <property type="entry name" value="ATPASE_E1_E2"/>
    <property type="match status" value="1"/>
</dbReference>
<dbReference type="GO" id="GO:0005524">
    <property type="term" value="F:ATP binding"/>
    <property type="evidence" value="ECO:0007669"/>
    <property type="project" value="UniProtKB-KW"/>
</dbReference>
<feature type="transmembrane region" description="Helical" evidence="8">
    <location>
        <begin position="219"/>
        <end position="238"/>
    </location>
</feature>
<dbReference type="SUPFAM" id="SSF81653">
    <property type="entry name" value="Calcium ATPase, transduction domain A"/>
    <property type="match status" value="1"/>
</dbReference>
<feature type="transmembrane region" description="Helical" evidence="8">
    <location>
        <begin position="793"/>
        <end position="818"/>
    </location>
</feature>
<evidence type="ECO:0000256" key="5">
    <source>
        <dbReference type="ARBA" id="ARBA00022967"/>
    </source>
</evidence>
<feature type="domain" description="P-type ATPase A" evidence="9">
    <location>
        <begin position="103"/>
        <end position="202"/>
    </location>
</feature>
<keyword evidence="3" id="KW-0547">Nucleotide-binding</keyword>
<feature type="domain" description="Cation-transporting P-type ATPase C-terminal" evidence="10">
    <location>
        <begin position="655"/>
        <end position="824"/>
    </location>
</feature>
<feature type="transmembrane region" description="Helical" evidence="8">
    <location>
        <begin position="769"/>
        <end position="787"/>
    </location>
</feature>
<evidence type="ECO:0000256" key="1">
    <source>
        <dbReference type="ARBA" id="ARBA00004141"/>
    </source>
</evidence>
<dbReference type="EMBL" id="CP048113">
    <property type="protein sequence ID" value="QHS58148.1"/>
    <property type="molecule type" value="Genomic_DNA"/>
</dbReference>
<name>A0A6B9Z7C4_9BACT</name>
<dbReference type="RefSeq" id="WP_162329853.1">
    <property type="nucleotide sequence ID" value="NZ_CP048113.1"/>
</dbReference>
<dbReference type="Pfam" id="PF00690">
    <property type="entry name" value="Cation_ATPase_N"/>
    <property type="match status" value="1"/>
</dbReference>
<feature type="domain" description="Cation-transporting P-type ATPase N-terminal" evidence="11">
    <location>
        <begin position="3"/>
        <end position="60"/>
    </location>
</feature>
<accession>A0A6B9Z7C4</accession>
<keyword evidence="13" id="KW-1185">Reference proteome</keyword>
<feature type="transmembrane region" description="Helical" evidence="8">
    <location>
        <begin position="250"/>
        <end position="278"/>
    </location>
</feature>
<feature type="transmembrane region" description="Helical" evidence="8">
    <location>
        <begin position="655"/>
        <end position="676"/>
    </location>
</feature>
<evidence type="ECO:0000313" key="12">
    <source>
        <dbReference type="EMBL" id="QHS58148.1"/>
    </source>
</evidence>
<gene>
    <name evidence="12" type="ORF">GWR21_00620</name>
</gene>
<keyword evidence="2 8" id="KW-0812">Transmembrane</keyword>
<evidence type="ECO:0000256" key="3">
    <source>
        <dbReference type="ARBA" id="ARBA00022741"/>
    </source>
</evidence>
<dbReference type="Gene3D" id="1.20.1110.10">
    <property type="entry name" value="Calcium-transporting ATPase, transmembrane domain"/>
    <property type="match status" value="2"/>
</dbReference>
<feature type="transmembrane region" description="Helical" evidence="8">
    <location>
        <begin position="40"/>
        <end position="64"/>
    </location>
</feature>
<keyword evidence="5" id="KW-1278">Translocase</keyword>
<dbReference type="Gene3D" id="3.40.50.1000">
    <property type="entry name" value="HAD superfamily/HAD-like"/>
    <property type="match status" value="2"/>
</dbReference>
<evidence type="ECO:0000256" key="7">
    <source>
        <dbReference type="ARBA" id="ARBA00023136"/>
    </source>
</evidence>
<evidence type="ECO:0000256" key="8">
    <source>
        <dbReference type="SAM" id="Phobius"/>
    </source>
</evidence>
<dbReference type="PRINTS" id="PR00119">
    <property type="entry name" value="CATATPASE"/>
</dbReference>
<dbReference type="AlphaFoldDB" id="A0A6B9Z7C4"/>
<evidence type="ECO:0000256" key="2">
    <source>
        <dbReference type="ARBA" id="ARBA00022692"/>
    </source>
</evidence>
<dbReference type="SUPFAM" id="SSF56784">
    <property type="entry name" value="HAD-like"/>
    <property type="match status" value="1"/>
</dbReference>
<dbReference type="Proteomes" id="UP000476411">
    <property type="component" value="Chromosome"/>
</dbReference>
<dbReference type="InterPro" id="IPR036412">
    <property type="entry name" value="HAD-like_sf"/>
</dbReference>
<comment type="subcellular location">
    <subcellularLocation>
        <location evidence="1">Membrane</location>
        <topology evidence="1">Multi-pass membrane protein</topology>
    </subcellularLocation>
</comment>
<dbReference type="PANTHER" id="PTHR42861">
    <property type="entry name" value="CALCIUM-TRANSPORTING ATPASE"/>
    <property type="match status" value="1"/>
</dbReference>
<dbReference type="SUPFAM" id="SSF81660">
    <property type="entry name" value="Metal cation-transporting ATPase, ATP-binding domain N"/>
    <property type="match status" value="1"/>
</dbReference>
<dbReference type="PRINTS" id="PR00120">
    <property type="entry name" value="HATPASE"/>
</dbReference>
<dbReference type="InterPro" id="IPR018303">
    <property type="entry name" value="ATPase_P-typ_P_site"/>
</dbReference>
<dbReference type="KEGG" id="chih:GWR21_00620"/>
<dbReference type="InterPro" id="IPR023299">
    <property type="entry name" value="ATPase_P-typ_cyto_dom_N"/>
</dbReference>
<feature type="transmembrane region" description="Helical" evidence="8">
    <location>
        <begin position="730"/>
        <end position="748"/>
    </location>
</feature>
<feature type="transmembrane region" description="Helical" evidence="8">
    <location>
        <begin position="627"/>
        <end position="649"/>
    </location>
</feature>
<dbReference type="InterPro" id="IPR001757">
    <property type="entry name" value="P_typ_ATPase"/>
</dbReference>
<protein>
    <submittedName>
        <fullName evidence="12">Cation-translocating P-type ATPase</fullName>
    </submittedName>
</protein>
<keyword evidence="6 8" id="KW-1133">Transmembrane helix</keyword>
<dbReference type="SUPFAM" id="SSF81665">
    <property type="entry name" value="Calcium ATPase, transmembrane domain M"/>
    <property type="match status" value="1"/>
</dbReference>
<dbReference type="InterPro" id="IPR008250">
    <property type="entry name" value="ATPase_P-typ_transduc_dom_A_sf"/>
</dbReference>
<evidence type="ECO:0000259" key="11">
    <source>
        <dbReference type="Pfam" id="PF00690"/>
    </source>
</evidence>
<dbReference type="InterPro" id="IPR044492">
    <property type="entry name" value="P_typ_ATPase_HD_dom"/>
</dbReference>
<dbReference type="NCBIfam" id="TIGR01494">
    <property type="entry name" value="ATPase_P-type"/>
    <property type="match status" value="2"/>
</dbReference>
<evidence type="ECO:0000259" key="10">
    <source>
        <dbReference type="Pfam" id="PF00689"/>
    </source>
</evidence>
<dbReference type="Pfam" id="PF00702">
    <property type="entry name" value="Hydrolase"/>
    <property type="match status" value="1"/>
</dbReference>
<dbReference type="SFLD" id="SFLDG00002">
    <property type="entry name" value="C1.7:_P-type_atpase_like"/>
    <property type="match status" value="1"/>
</dbReference>
<dbReference type="Gene3D" id="3.40.1110.10">
    <property type="entry name" value="Calcium-transporting ATPase, cytoplasmic domain N"/>
    <property type="match status" value="2"/>
</dbReference>
<dbReference type="GO" id="GO:0016887">
    <property type="term" value="F:ATP hydrolysis activity"/>
    <property type="evidence" value="ECO:0007669"/>
    <property type="project" value="InterPro"/>
</dbReference>
<dbReference type="GO" id="GO:0016020">
    <property type="term" value="C:membrane"/>
    <property type="evidence" value="ECO:0007669"/>
    <property type="project" value="UniProtKB-SubCell"/>
</dbReference>
<evidence type="ECO:0000313" key="13">
    <source>
        <dbReference type="Proteomes" id="UP000476411"/>
    </source>
</evidence>
<dbReference type="InterPro" id="IPR004014">
    <property type="entry name" value="ATPase_P-typ_cation-transptr_N"/>
</dbReference>
<organism evidence="12 13">
    <name type="scientific">Chitinophaga agri</name>
    <dbReference type="NCBI Taxonomy" id="2703787"/>
    <lineage>
        <taxon>Bacteria</taxon>
        <taxon>Pseudomonadati</taxon>
        <taxon>Bacteroidota</taxon>
        <taxon>Chitinophagia</taxon>
        <taxon>Chitinophagales</taxon>
        <taxon>Chitinophagaceae</taxon>
        <taxon>Chitinophaga</taxon>
    </lineage>
</organism>
<feature type="transmembrane region" description="Helical" evidence="8">
    <location>
        <begin position="70"/>
        <end position="86"/>
    </location>
</feature>
<evidence type="ECO:0000259" key="9">
    <source>
        <dbReference type="Pfam" id="PF00122"/>
    </source>
</evidence>
<dbReference type="InterPro" id="IPR059000">
    <property type="entry name" value="ATPase_P-type_domA"/>
</dbReference>
<sequence>MITDVKTTLPRGLGNKDIPALRARYGSNVFTKKKRYGLLIMLRHILAEPMFILLLFATGIYFLLGATAEATMMLAAITMIAGISLYEEARSENALKALRQYSTPLTTVIRDGREATIPSAELVPGDIILLHEGDMVPADATVVSANDLTANESIITGEAYPVTKNNTDAPLLFQGATIHSGACMAKITATGDETTLGKLGKHITDPVTEQTLLQKQTKVFVRQLATFGILGCIAIFTVNFIQTRDWASSLILGLTLAMAAIPEEIPVSFSSFMALGAYHMSRMGIIPRQPQIVENLGAANIICFDKTGTLTENRMKVVTLYDARADKVYDMSGLPPGLDSRLLFIAALASERQPFDHMEKAIMEAFDNNNAASRELPTLVHEYALEGTPPMMTHVYHWEDTTLAAGKGAIERIMRVCHTDPLTADRISRLAEEMGKQGHRVLGVASATGNDHDMPSSQDAWNWELEGLVAFYDPPRLSAREVIAKIRDAGIRPMLLTGDHAATAAYIASQTGILFGHPVSGEDVMKMTPADLRLTVRQESLFVRMFPEAKRKVIEALKAGGGIVAMTGDGVNDGPAIKAANIGIAMGKKGTEIARQAADLIITDDNLAMIPTAIEQGRKIYSNLKKAIRYIISIHIPIILIAVSPLLLQWKYVNIFSPIHVIFLELIMGPTCSLFYQQEPVESNIMSLPPRKVTTRLFTTQEMIISIIQGLVISSSILLLYAIYMRDHDIAYTRTMVFITLIVSNIFLTFTNRSFTATLRETFRYRNSLTPYILIISVAFLIAIEAIPGIRNIFALSVLSVKDMLICLLTAGCAVAWFEVYKKLRARH</sequence>
<feature type="transmembrane region" description="Helical" evidence="8">
    <location>
        <begin position="697"/>
        <end position="724"/>
    </location>
</feature>
<evidence type="ECO:0000256" key="4">
    <source>
        <dbReference type="ARBA" id="ARBA00022840"/>
    </source>
</evidence>
<dbReference type="InterPro" id="IPR023214">
    <property type="entry name" value="HAD_sf"/>
</dbReference>
<dbReference type="SFLD" id="SFLDF00027">
    <property type="entry name" value="p-type_atpase"/>
    <property type="match status" value="1"/>
</dbReference>
<dbReference type="InterPro" id="IPR023298">
    <property type="entry name" value="ATPase_P-typ_TM_dom_sf"/>
</dbReference>
<dbReference type="Pfam" id="PF00122">
    <property type="entry name" value="E1-E2_ATPase"/>
    <property type="match status" value="1"/>
</dbReference>
<reference evidence="12 13" key="1">
    <citation type="submission" date="2020-01" db="EMBL/GenBank/DDBJ databases">
        <title>Complete genome sequence of Chitinophaga sp. H33E-04 isolated from quinoa roots.</title>
        <authorList>
            <person name="Weon H.-Y."/>
            <person name="Lee S.A."/>
        </authorList>
    </citation>
    <scope>NUCLEOTIDE SEQUENCE [LARGE SCALE GENOMIC DNA]</scope>
    <source>
        <strain evidence="12 13">H33E-04</strain>
    </source>
</reference>
<dbReference type="Pfam" id="PF00689">
    <property type="entry name" value="Cation_ATPase_C"/>
    <property type="match status" value="1"/>
</dbReference>
<dbReference type="Gene3D" id="2.70.150.10">
    <property type="entry name" value="Calcium-transporting ATPase, cytoplasmic transduction domain A"/>
    <property type="match status" value="1"/>
</dbReference>
<dbReference type="InterPro" id="IPR006068">
    <property type="entry name" value="ATPase_P-typ_cation-transptr_C"/>
</dbReference>
<evidence type="ECO:0000256" key="6">
    <source>
        <dbReference type="ARBA" id="ARBA00022989"/>
    </source>
</evidence>
<proteinExistence type="predicted"/>
<dbReference type="SFLD" id="SFLDS00003">
    <property type="entry name" value="Haloacid_Dehalogenase"/>
    <property type="match status" value="1"/>
</dbReference>
<keyword evidence="4" id="KW-0067">ATP-binding</keyword>
<keyword evidence="7 8" id="KW-0472">Membrane</keyword>